<evidence type="ECO:0000256" key="2">
    <source>
        <dbReference type="ARBA" id="ARBA00006171"/>
    </source>
</evidence>
<dbReference type="InterPro" id="IPR051600">
    <property type="entry name" value="Beta-PGM-like"/>
</dbReference>
<dbReference type="Gene3D" id="3.40.50.1000">
    <property type="entry name" value="HAD superfamily/HAD-like"/>
    <property type="match status" value="1"/>
</dbReference>
<dbReference type="PANTHER" id="PTHR46193:SF18">
    <property type="entry name" value="HEXITOL PHOSPHATASE B"/>
    <property type="match status" value="1"/>
</dbReference>
<proteinExistence type="inferred from homology"/>
<evidence type="ECO:0000256" key="10">
    <source>
        <dbReference type="ARBA" id="ARBA00044991"/>
    </source>
</evidence>
<keyword evidence="5" id="KW-0460">Magnesium</keyword>
<gene>
    <name evidence="11" type="ORF">F8568_032660</name>
</gene>
<dbReference type="GO" id="GO:0016787">
    <property type="term" value="F:hydrolase activity"/>
    <property type="evidence" value="ECO:0007669"/>
    <property type="project" value="UniProtKB-KW"/>
</dbReference>
<organism evidence="11 12">
    <name type="scientific">Actinomadura physcomitrii</name>
    <dbReference type="NCBI Taxonomy" id="2650748"/>
    <lineage>
        <taxon>Bacteria</taxon>
        <taxon>Bacillati</taxon>
        <taxon>Actinomycetota</taxon>
        <taxon>Actinomycetes</taxon>
        <taxon>Streptosporangiales</taxon>
        <taxon>Thermomonosporaceae</taxon>
        <taxon>Actinomadura</taxon>
    </lineage>
</organism>
<keyword evidence="11" id="KW-0378">Hydrolase</keyword>
<dbReference type="AlphaFoldDB" id="A0A6I4MH27"/>
<evidence type="ECO:0000256" key="4">
    <source>
        <dbReference type="ARBA" id="ARBA00022723"/>
    </source>
</evidence>
<keyword evidence="12" id="KW-1185">Reference proteome</keyword>
<dbReference type="SFLD" id="SFLDS00003">
    <property type="entry name" value="Haloacid_Dehalogenase"/>
    <property type="match status" value="1"/>
</dbReference>
<evidence type="ECO:0000256" key="3">
    <source>
        <dbReference type="ARBA" id="ARBA00022553"/>
    </source>
</evidence>
<keyword evidence="4" id="KW-0479">Metal-binding</keyword>
<dbReference type="NCBIfam" id="TIGR02009">
    <property type="entry name" value="PGMB-YQAB-SF"/>
    <property type="match status" value="1"/>
</dbReference>
<reference evidence="11" key="1">
    <citation type="submission" date="2019-12" db="EMBL/GenBank/DDBJ databases">
        <title>Actinomadura physcomitrii sp. nov., a novel actinomycete isolated from moss [Physcomitrium sphaericum (Ludw) Fuernr].</title>
        <authorList>
            <person name="Zhuang X."/>
        </authorList>
    </citation>
    <scope>NUCLEOTIDE SEQUENCE [LARGE SCALE GENOMIC DNA]</scope>
    <source>
        <strain evidence="11">LD22</strain>
    </source>
</reference>
<keyword evidence="3" id="KW-0597">Phosphoprotein</keyword>
<evidence type="ECO:0000256" key="8">
    <source>
        <dbReference type="ARBA" id="ARBA00044926"/>
    </source>
</evidence>
<dbReference type="InterPro" id="IPR006439">
    <property type="entry name" value="HAD-SF_hydro_IA"/>
</dbReference>
<keyword evidence="6" id="KW-0413">Isomerase</keyword>
<dbReference type="InterPro" id="IPR010976">
    <property type="entry name" value="B-phosphoglucomutase_hydrolase"/>
</dbReference>
<evidence type="ECO:0000256" key="9">
    <source>
        <dbReference type="ARBA" id="ARBA00044968"/>
    </source>
</evidence>
<dbReference type="EC" id="5.4.2.6" evidence="9"/>
<dbReference type="Gene3D" id="1.10.150.240">
    <property type="entry name" value="Putative phosphatase, domain 2"/>
    <property type="match status" value="1"/>
</dbReference>
<sequence>MLGLPDAAAACLFDLDGVLTRTAAVHAAAWKEMFDGYLRERARETGEPFVPFDPVKDYGRYVDGKKREDGTRSFLESRGITLPEGAPDDPPEDATVRGLGNRKNALVLKIIEEKGVETFDGSIDFVRAARKAGLRTAVVSSSANTVQVLRSVGITDLFDARVDGVVAAERNLPGKPAPDMFLAGAKELDVPADRAVVFEDALAGVQAGRAGGFAYVVGVNRVDGEHAKELAAHGADVVVNDLSELLEDK</sequence>
<evidence type="ECO:0000256" key="6">
    <source>
        <dbReference type="ARBA" id="ARBA00023235"/>
    </source>
</evidence>
<dbReference type="NCBIfam" id="TIGR01509">
    <property type="entry name" value="HAD-SF-IA-v3"/>
    <property type="match status" value="1"/>
</dbReference>
<comment type="caution">
    <text evidence="11">The sequence shown here is derived from an EMBL/GenBank/DDBJ whole genome shotgun (WGS) entry which is preliminary data.</text>
</comment>
<comment type="catalytic activity">
    <reaction evidence="8">
        <text>beta-D-glucose 1-phosphate = beta-D-glucose 6-phosphate</text>
        <dbReference type="Rhea" id="RHEA:20113"/>
        <dbReference type="ChEBI" id="CHEBI:57684"/>
        <dbReference type="ChEBI" id="CHEBI:58247"/>
        <dbReference type="EC" id="5.4.2.6"/>
    </reaction>
</comment>
<comment type="similarity">
    <text evidence="2">Belongs to the HAD-like hydrolase superfamily. CbbY/CbbZ/Gph/YieH family.</text>
</comment>
<dbReference type="EMBL" id="WBMS02000033">
    <property type="protein sequence ID" value="MWA05033.1"/>
    <property type="molecule type" value="Genomic_DNA"/>
</dbReference>
<dbReference type="RefSeq" id="WP_151597589.1">
    <property type="nucleotide sequence ID" value="NZ_WBMS02000033.1"/>
</dbReference>
<keyword evidence="7" id="KW-0119">Carbohydrate metabolism</keyword>
<evidence type="ECO:0000313" key="12">
    <source>
        <dbReference type="Proteomes" id="UP000462055"/>
    </source>
</evidence>
<evidence type="ECO:0000256" key="7">
    <source>
        <dbReference type="ARBA" id="ARBA00023277"/>
    </source>
</evidence>
<comment type="cofactor">
    <cofactor evidence="1">
        <name>Mg(2+)</name>
        <dbReference type="ChEBI" id="CHEBI:18420"/>
    </cofactor>
</comment>
<evidence type="ECO:0000256" key="1">
    <source>
        <dbReference type="ARBA" id="ARBA00001946"/>
    </source>
</evidence>
<dbReference type="SUPFAM" id="SSF56784">
    <property type="entry name" value="HAD-like"/>
    <property type="match status" value="1"/>
</dbReference>
<dbReference type="GO" id="GO:0008801">
    <property type="term" value="F:beta-phosphoglucomutase activity"/>
    <property type="evidence" value="ECO:0007669"/>
    <property type="project" value="UniProtKB-EC"/>
</dbReference>
<protein>
    <recommendedName>
        <fullName evidence="10">Beta-phosphoglucomutase</fullName>
        <ecNumber evidence="9">5.4.2.6</ecNumber>
    </recommendedName>
</protein>
<evidence type="ECO:0000256" key="5">
    <source>
        <dbReference type="ARBA" id="ARBA00022842"/>
    </source>
</evidence>
<dbReference type="SFLD" id="SFLDG01129">
    <property type="entry name" value="C1.5:_HAD__Beta-PGM__Phosphata"/>
    <property type="match status" value="1"/>
</dbReference>
<accession>A0A6I4MH27</accession>
<dbReference type="InterPro" id="IPR023214">
    <property type="entry name" value="HAD_sf"/>
</dbReference>
<dbReference type="PANTHER" id="PTHR46193">
    <property type="entry name" value="6-PHOSPHOGLUCONATE PHOSPHATASE"/>
    <property type="match status" value="1"/>
</dbReference>
<dbReference type="Proteomes" id="UP000462055">
    <property type="component" value="Unassembled WGS sequence"/>
</dbReference>
<dbReference type="GO" id="GO:0046872">
    <property type="term" value="F:metal ion binding"/>
    <property type="evidence" value="ECO:0007669"/>
    <property type="project" value="UniProtKB-KW"/>
</dbReference>
<dbReference type="InterPro" id="IPR036412">
    <property type="entry name" value="HAD-like_sf"/>
</dbReference>
<evidence type="ECO:0000313" key="11">
    <source>
        <dbReference type="EMBL" id="MWA05033.1"/>
    </source>
</evidence>
<dbReference type="InterPro" id="IPR023198">
    <property type="entry name" value="PGP-like_dom2"/>
</dbReference>
<name>A0A6I4MH27_9ACTN</name>
<dbReference type="Pfam" id="PF00702">
    <property type="entry name" value="Hydrolase"/>
    <property type="match status" value="1"/>
</dbReference>